<dbReference type="AlphaFoldDB" id="A0A0F9ED35"/>
<sequence length="46" mass="5762">MTLPWLRFEPPSIRQARLRETTRRLTGEVLELTERREMFDFQREIR</sequence>
<feature type="non-terminal residue" evidence="1">
    <location>
        <position position="46"/>
    </location>
</feature>
<evidence type="ECO:0000313" key="1">
    <source>
        <dbReference type="EMBL" id="KKL71993.1"/>
    </source>
</evidence>
<name>A0A0F9ED35_9ZZZZ</name>
<comment type="caution">
    <text evidence="1">The sequence shown here is derived from an EMBL/GenBank/DDBJ whole genome shotgun (WGS) entry which is preliminary data.</text>
</comment>
<protein>
    <submittedName>
        <fullName evidence="1">Uncharacterized protein</fullName>
    </submittedName>
</protein>
<organism evidence="1">
    <name type="scientific">marine sediment metagenome</name>
    <dbReference type="NCBI Taxonomy" id="412755"/>
    <lineage>
        <taxon>unclassified sequences</taxon>
        <taxon>metagenomes</taxon>
        <taxon>ecological metagenomes</taxon>
    </lineage>
</organism>
<gene>
    <name evidence="1" type="ORF">LCGC14_2089340</name>
</gene>
<dbReference type="EMBL" id="LAZR01025413">
    <property type="protein sequence ID" value="KKL71993.1"/>
    <property type="molecule type" value="Genomic_DNA"/>
</dbReference>
<proteinExistence type="predicted"/>
<reference evidence="1" key="1">
    <citation type="journal article" date="2015" name="Nature">
        <title>Complex archaea that bridge the gap between prokaryotes and eukaryotes.</title>
        <authorList>
            <person name="Spang A."/>
            <person name="Saw J.H."/>
            <person name="Jorgensen S.L."/>
            <person name="Zaremba-Niedzwiedzka K."/>
            <person name="Martijn J."/>
            <person name="Lind A.E."/>
            <person name="van Eijk R."/>
            <person name="Schleper C."/>
            <person name="Guy L."/>
            <person name="Ettema T.J."/>
        </authorList>
    </citation>
    <scope>NUCLEOTIDE SEQUENCE</scope>
</reference>
<accession>A0A0F9ED35</accession>